<dbReference type="PROSITE" id="PS50082">
    <property type="entry name" value="WD_REPEATS_2"/>
    <property type="match status" value="13"/>
</dbReference>
<dbReference type="PROSITE" id="PS00678">
    <property type="entry name" value="WD_REPEATS_1"/>
    <property type="match status" value="8"/>
</dbReference>
<feature type="repeat" description="WD" evidence="4">
    <location>
        <begin position="953"/>
        <end position="994"/>
    </location>
</feature>
<dbReference type="SMART" id="SM00320">
    <property type="entry name" value="WD40"/>
    <property type="match status" value="14"/>
</dbReference>
<dbReference type="GO" id="GO:0046486">
    <property type="term" value="P:glycerolipid metabolic process"/>
    <property type="evidence" value="ECO:0007669"/>
    <property type="project" value="UniProtKB-ARBA"/>
</dbReference>
<dbReference type="InterPro" id="IPR056884">
    <property type="entry name" value="NPHP3-like_N"/>
</dbReference>
<evidence type="ECO:0000256" key="1">
    <source>
        <dbReference type="ARBA" id="ARBA00022574"/>
    </source>
</evidence>
<dbReference type="PROSITE" id="PS51635">
    <property type="entry name" value="PNPLA"/>
    <property type="match status" value="1"/>
</dbReference>
<dbReference type="InterPro" id="IPR015943">
    <property type="entry name" value="WD40/YVTN_repeat-like_dom_sf"/>
</dbReference>
<protein>
    <recommendedName>
        <fullName evidence="10">PNPLA domain-containing protein</fullName>
    </recommendedName>
</protein>
<feature type="repeat" description="WD" evidence="4">
    <location>
        <begin position="1169"/>
        <end position="1210"/>
    </location>
</feature>
<dbReference type="EMBL" id="KN824382">
    <property type="protein sequence ID" value="KIM21455.1"/>
    <property type="molecule type" value="Genomic_DNA"/>
</dbReference>
<dbReference type="SUPFAM" id="SSF52540">
    <property type="entry name" value="P-loop containing nucleoside triphosphate hydrolases"/>
    <property type="match status" value="1"/>
</dbReference>
<feature type="repeat" description="WD" evidence="4">
    <location>
        <begin position="1082"/>
        <end position="1124"/>
    </location>
</feature>
<dbReference type="InterPro" id="IPR016035">
    <property type="entry name" value="Acyl_Trfase/lysoPLipase"/>
</dbReference>
<feature type="domain" description="PNPLA" evidence="7">
    <location>
        <begin position="10"/>
        <end position="207"/>
    </location>
</feature>
<keyword evidence="9" id="KW-1185">Reference proteome</keyword>
<evidence type="ECO:0000259" key="7">
    <source>
        <dbReference type="PROSITE" id="PS51635"/>
    </source>
</evidence>
<dbReference type="SUPFAM" id="SSF50978">
    <property type="entry name" value="WD40 repeat-like"/>
    <property type="match status" value="3"/>
</dbReference>
<dbReference type="Gene3D" id="2.130.10.10">
    <property type="entry name" value="YVTN repeat-like/Quinoprotein amine dehydrogenase"/>
    <property type="match status" value="5"/>
</dbReference>
<dbReference type="PANTHER" id="PTHR19848">
    <property type="entry name" value="WD40 REPEAT PROTEIN"/>
    <property type="match status" value="1"/>
</dbReference>
<feature type="repeat" description="WD" evidence="4">
    <location>
        <begin position="1126"/>
        <end position="1167"/>
    </location>
</feature>
<keyword evidence="3" id="KW-0443">Lipid metabolism</keyword>
<evidence type="ECO:0000256" key="5">
    <source>
        <dbReference type="PROSITE-ProRule" id="PRU01161"/>
    </source>
</evidence>
<dbReference type="CDD" id="cd00200">
    <property type="entry name" value="WD40"/>
    <property type="match status" value="2"/>
</dbReference>
<dbReference type="HOGENOM" id="CLU_000288_6_3_1"/>
<evidence type="ECO:0008006" key="10">
    <source>
        <dbReference type="Google" id="ProtNLM"/>
    </source>
</evidence>
<dbReference type="Gene3D" id="3.40.50.300">
    <property type="entry name" value="P-loop containing nucleotide triphosphate hydrolases"/>
    <property type="match status" value="1"/>
</dbReference>
<dbReference type="InterPro" id="IPR027417">
    <property type="entry name" value="P-loop_NTPase"/>
</dbReference>
<dbReference type="PANTHER" id="PTHR19848:SF8">
    <property type="entry name" value="F-BOX AND WD REPEAT DOMAIN CONTAINING 7"/>
    <property type="match status" value="1"/>
</dbReference>
<dbReference type="Pfam" id="PF24883">
    <property type="entry name" value="NPHP3_N"/>
    <property type="match status" value="1"/>
</dbReference>
<dbReference type="Gene3D" id="3.40.1090.10">
    <property type="entry name" value="Cytosolic phospholipase A2 catalytic domain"/>
    <property type="match status" value="1"/>
</dbReference>
<keyword evidence="2" id="KW-0677">Repeat</keyword>
<feature type="repeat" description="WD" evidence="4">
    <location>
        <begin position="1469"/>
        <end position="1510"/>
    </location>
</feature>
<name>A0A0C3A9Y5_SERVB</name>
<feature type="repeat" description="WD" evidence="4">
    <location>
        <begin position="1039"/>
        <end position="1080"/>
    </location>
</feature>
<dbReference type="PRINTS" id="PR00320">
    <property type="entry name" value="GPROTEINBRPT"/>
</dbReference>
<feature type="domain" description="NACHT" evidence="6">
    <location>
        <begin position="402"/>
        <end position="554"/>
    </location>
</feature>
<sequence length="1559" mass="171605">MKPRLNLRLASFDGGGARGLSQLEIMSNIMHRLNWGRGPNDSEAMLPYQHFDLIGGSGTGGLIAIMLAKLRMSADEAAEEFCAIIENVLGPVNMTPKERLEKLRTLLEDMMKRKDLPLNMKLVDEGQNDSCACFVVASLQNNVASKVCLRSYPVRSHQALPITVIEAALASCAKVSLFDPVTVGMGRKRKEYIAAGLGATNPIREVITEARSLFGGESTVACLLSVGTGHPGIITLTSSHEGVDLNRAMREMMNDCTQKAREMEDQIGQSGIYFRFSVEQGMQNHVADAMDTAWIVTQTETYMEEQHKKLEVFSKTSDRLSRDISLNQLESGDIIIGADKMSVDGNTGRLEEIGKIYQNNVVARLKPSNIEFGCPVEECMEGTREDILGTVFDWVADSGAANIFWLKGHPGVGKSAIAVSLVEKLRETARLGSSFFFQRAKSSAMTTDALWRTVAYELARRYPTVRKHLMEALEADETLPNTINIEKLFRKLIHEPFMACEERDGLNMVVVIIDALDECGGLDGQHSNQRSNLMRTLKTWSTLPKTFKLIVTSRAEPDIVHLFSTIQHASFEILSGKLAHSRSSKDIERFLEYHLSQIAARSDEALAPDWPGRQIKGRLTRSASGLFIWVDTVVRFLRRGEPQEQLDLILGGASMGGLSALYSSILQASFVEPSEKVLESFRRIVGAIILAKEPLSASSLIHLCSVDHSTLSYIRGGLQSVMDSGEALRFSHQSFVDFLIDSTECRSRFSVNVQRQNRHMTLGCFQVMRQHLKFNICDIKSSYKRNREIMGLEQQLKERILPHLTYASYYWADHLAEATFDPEISEHIEYFTQTQFLFWLEVLSLTKRVNLGTKMIVQLIEWLRTGNQDDKLAKDMKQFVAAFGSLISQSVPHIYLSALPFAPRVTESVIAGHRSPIDSVVFSPDGTRIVSGSFDKIVRVWDAETAEMVAGPFEGHTGQISSVKFSPDGRRIASGAWDRTIRVWDAKTAEMIARPFEGHTGRVSSVTFSPDGTRIVSGSWDKTIRVWDAETADMVVEPLEGHTQEILCVAFSPDGRRIASVSRDRTIQVWDGKTARIIAGPFEGHTGGAISVAFLPDGACLVSGSSSDFNIYLWNAETADMVAGPFEGHTKEILCVAFSPDGGRIASGSWDRTIRVWDAKTAEMIAGPFEGHIEGVSSVAFSPDGARIVSGSYDGTIRIWDAETAGMVTEPFDGHTGGVFSVALSPDGTRIVSGSSDKTVRVWDAEIGEMVTGPLKGHTDWVTSVVFSPDGTRIVSGSHGETTHVFDPENMILKSTEERRFAITSVAFSPDGRHVVSCTKNNMMSQVWNTETGEMNPEPFEILTTWANSVVFSSDKRRIVFAPKDSTIRLWDAEMAEMVVEPFEGHTKEILCVAFSPDGGRIASGSWDRTIRVWDGKTAKIIAGPFEGHTGGVVSVAISPDGRRVASGSHDMTVRVWDAETIKMIAGPFEGHTGSVNCVAFSSDGTCILSGSDDGMIRLWNVKNAEVNSPPTERNAEGINPMASSLNELPIASSSEDRSDHWWGTTASLASISTWIISC</sequence>
<keyword evidence="1 4" id="KW-0853">WD repeat</keyword>
<evidence type="ECO:0000256" key="4">
    <source>
        <dbReference type="PROSITE-ProRule" id="PRU00221"/>
    </source>
</evidence>
<dbReference type="PROSITE" id="PS50294">
    <property type="entry name" value="WD_REPEATS_REGION"/>
    <property type="match status" value="11"/>
</dbReference>
<feature type="repeat" description="WD" evidence="4">
    <location>
        <begin position="1212"/>
        <end position="1253"/>
    </location>
</feature>
<dbReference type="InterPro" id="IPR036322">
    <property type="entry name" value="WD40_repeat_dom_sf"/>
</dbReference>
<dbReference type="Pfam" id="PF01734">
    <property type="entry name" value="Patatin"/>
    <property type="match status" value="1"/>
</dbReference>
<feature type="repeat" description="WD" evidence="4">
    <location>
        <begin position="1349"/>
        <end position="1381"/>
    </location>
</feature>
<dbReference type="InterPro" id="IPR020472">
    <property type="entry name" value="WD40_PAC1"/>
</dbReference>
<dbReference type="InterPro" id="IPR001680">
    <property type="entry name" value="WD40_rpt"/>
</dbReference>
<feature type="repeat" description="WD" evidence="4">
    <location>
        <begin position="1255"/>
        <end position="1287"/>
    </location>
</feature>
<feature type="short sequence motif" description="GXGXXG" evidence="5">
    <location>
        <begin position="14"/>
        <end position="19"/>
    </location>
</feature>
<evidence type="ECO:0000313" key="9">
    <source>
        <dbReference type="Proteomes" id="UP000054097"/>
    </source>
</evidence>
<gene>
    <name evidence="8" type="ORF">M408DRAFT_29534</name>
</gene>
<dbReference type="InterPro" id="IPR002641">
    <property type="entry name" value="PNPLA_dom"/>
</dbReference>
<evidence type="ECO:0000256" key="2">
    <source>
        <dbReference type="ARBA" id="ARBA00022737"/>
    </source>
</evidence>
<evidence type="ECO:0000256" key="3">
    <source>
        <dbReference type="ARBA" id="ARBA00023098"/>
    </source>
</evidence>
<dbReference type="Pfam" id="PF00400">
    <property type="entry name" value="WD40"/>
    <property type="match status" value="13"/>
</dbReference>
<dbReference type="STRING" id="933852.A0A0C3A9Y5"/>
<proteinExistence type="predicted"/>
<dbReference type="OrthoDB" id="538223at2759"/>
<feature type="repeat" description="WD" evidence="4">
    <location>
        <begin position="996"/>
        <end position="1037"/>
    </location>
</feature>
<reference evidence="9" key="2">
    <citation type="submission" date="2015-01" db="EMBL/GenBank/DDBJ databases">
        <title>Evolutionary Origins and Diversification of the Mycorrhizal Mutualists.</title>
        <authorList>
            <consortium name="DOE Joint Genome Institute"/>
            <consortium name="Mycorrhizal Genomics Consortium"/>
            <person name="Kohler A."/>
            <person name="Kuo A."/>
            <person name="Nagy L.G."/>
            <person name="Floudas D."/>
            <person name="Copeland A."/>
            <person name="Barry K.W."/>
            <person name="Cichocki N."/>
            <person name="Veneault-Fourrey C."/>
            <person name="LaButti K."/>
            <person name="Lindquist E.A."/>
            <person name="Lipzen A."/>
            <person name="Lundell T."/>
            <person name="Morin E."/>
            <person name="Murat C."/>
            <person name="Riley R."/>
            <person name="Ohm R."/>
            <person name="Sun H."/>
            <person name="Tunlid A."/>
            <person name="Henrissat B."/>
            <person name="Grigoriev I.V."/>
            <person name="Hibbett D.S."/>
            <person name="Martin F."/>
        </authorList>
    </citation>
    <scope>NUCLEOTIDE SEQUENCE [LARGE SCALE GENOMIC DNA]</scope>
    <source>
        <strain evidence="9">MAFF 305830</strain>
    </source>
</reference>
<dbReference type="InterPro" id="IPR007111">
    <property type="entry name" value="NACHT_NTPase"/>
</dbReference>
<dbReference type="SUPFAM" id="SSF52151">
    <property type="entry name" value="FabD/lysophospholipase-like"/>
    <property type="match status" value="1"/>
</dbReference>
<reference evidence="8 9" key="1">
    <citation type="submission" date="2014-04" db="EMBL/GenBank/DDBJ databases">
        <authorList>
            <consortium name="DOE Joint Genome Institute"/>
            <person name="Kuo A."/>
            <person name="Zuccaro A."/>
            <person name="Kohler A."/>
            <person name="Nagy L.G."/>
            <person name="Floudas D."/>
            <person name="Copeland A."/>
            <person name="Barry K.W."/>
            <person name="Cichocki N."/>
            <person name="Veneault-Fourrey C."/>
            <person name="LaButti K."/>
            <person name="Lindquist E.A."/>
            <person name="Lipzen A."/>
            <person name="Lundell T."/>
            <person name="Morin E."/>
            <person name="Murat C."/>
            <person name="Sun H."/>
            <person name="Tunlid A."/>
            <person name="Henrissat B."/>
            <person name="Grigoriev I.V."/>
            <person name="Hibbett D.S."/>
            <person name="Martin F."/>
            <person name="Nordberg H.P."/>
            <person name="Cantor M.N."/>
            <person name="Hua S.X."/>
        </authorList>
    </citation>
    <scope>NUCLEOTIDE SEQUENCE [LARGE SCALE GENOMIC DNA]</scope>
    <source>
        <strain evidence="8 9">MAFF 305830</strain>
    </source>
</reference>
<dbReference type="InterPro" id="IPR019775">
    <property type="entry name" value="WD40_repeat_CS"/>
</dbReference>
<organism evidence="8 9">
    <name type="scientific">Serendipita vermifera MAFF 305830</name>
    <dbReference type="NCBI Taxonomy" id="933852"/>
    <lineage>
        <taxon>Eukaryota</taxon>
        <taxon>Fungi</taxon>
        <taxon>Dikarya</taxon>
        <taxon>Basidiomycota</taxon>
        <taxon>Agaricomycotina</taxon>
        <taxon>Agaricomycetes</taxon>
        <taxon>Sebacinales</taxon>
        <taxon>Serendipitaceae</taxon>
        <taxon>Serendipita</taxon>
    </lineage>
</organism>
<feature type="repeat" description="WD" evidence="4">
    <location>
        <begin position="1383"/>
        <end position="1424"/>
    </location>
</feature>
<feature type="repeat" description="WD" evidence="4">
    <location>
        <begin position="1426"/>
        <end position="1467"/>
    </location>
</feature>
<accession>A0A0C3A9Y5</accession>
<dbReference type="Proteomes" id="UP000054097">
    <property type="component" value="Unassembled WGS sequence"/>
</dbReference>
<dbReference type="PROSITE" id="PS50837">
    <property type="entry name" value="NACHT"/>
    <property type="match status" value="1"/>
</dbReference>
<comment type="caution">
    <text evidence="5">Lacks conserved residue(s) required for the propagation of feature annotation.</text>
</comment>
<feature type="repeat" description="WD" evidence="4">
    <location>
        <begin position="910"/>
        <end position="951"/>
    </location>
</feature>
<evidence type="ECO:0000313" key="8">
    <source>
        <dbReference type="EMBL" id="KIM21455.1"/>
    </source>
</evidence>
<evidence type="ECO:0000259" key="6">
    <source>
        <dbReference type="PROSITE" id="PS50837"/>
    </source>
</evidence>